<feature type="domain" description="OmpR/PhoB-type" evidence="9">
    <location>
        <begin position="131"/>
        <end position="230"/>
    </location>
</feature>
<feature type="DNA-binding region" description="OmpR/PhoB-type" evidence="7">
    <location>
        <begin position="131"/>
        <end position="230"/>
    </location>
</feature>
<dbReference type="AlphaFoldDB" id="K1KZ93"/>
<dbReference type="InterPro" id="IPR001789">
    <property type="entry name" value="Sig_transdc_resp-reg_receiver"/>
</dbReference>
<dbReference type="InterPro" id="IPR036388">
    <property type="entry name" value="WH-like_DNA-bd_sf"/>
</dbReference>
<accession>K1KZ93</accession>
<evidence type="ECO:0000313" key="11">
    <source>
        <dbReference type="Proteomes" id="UP000004738"/>
    </source>
</evidence>
<feature type="domain" description="Response regulatory" evidence="8">
    <location>
        <begin position="3"/>
        <end position="117"/>
    </location>
</feature>
<keyword evidence="11" id="KW-1185">Reference proteome</keyword>
<dbReference type="Gene3D" id="6.10.250.690">
    <property type="match status" value="1"/>
</dbReference>
<dbReference type="SUPFAM" id="SSF52172">
    <property type="entry name" value="CheY-like"/>
    <property type="match status" value="1"/>
</dbReference>
<dbReference type="PROSITE" id="PS51755">
    <property type="entry name" value="OMPR_PHOB"/>
    <property type="match status" value="1"/>
</dbReference>
<evidence type="ECO:0000256" key="1">
    <source>
        <dbReference type="ARBA" id="ARBA00022553"/>
    </source>
</evidence>
<keyword evidence="5" id="KW-0804">Transcription</keyword>
<sequence>MTNILVVEDELSIRSFVSLSLRKKGYEVMEAESGEQALELFRNKNFDVVLLDLMLPGIDGFTVCQEIRKVNQKVGIIMITAKTQVKDKIEGLVIGADDYLCKPFSLQELEVRIFSLLRRMNVADEAASQMTDMLISGDFKMDLKNNKFYSFDEVVKLTPTEFSLLHFLMGHPNKLFTRDELLDAVWGENYVGELKVVDVNIRRIRQKIEKDPSSPMYLCTEWGRGYLWKVNE</sequence>
<evidence type="ECO:0000256" key="4">
    <source>
        <dbReference type="ARBA" id="ARBA00023125"/>
    </source>
</evidence>
<dbReference type="InterPro" id="IPR001867">
    <property type="entry name" value="OmpR/PhoB-type_DNA-bd"/>
</dbReference>
<feature type="modified residue" description="4-aspartylphosphate" evidence="6">
    <location>
        <position position="52"/>
    </location>
</feature>
<dbReference type="InterPro" id="IPR016032">
    <property type="entry name" value="Sig_transdc_resp-reg_C-effctor"/>
</dbReference>
<comment type="caution">
    <text evidence="10">The sequence shown here is derived from an EMBL/GenBank/DDBJ whole genome shotgun (WGS) entry which is preliminary data.</text>
</comment>
<dbReference type="Pfam" id="PF00072">
    <property type="entry name" value="Response_reg"/>
    <property type="match status" value="1"/>
</dbReference>
<dbReference type="Pfam" id="PF00486">
    <property type="entry name" value="Trans_reg_C"/>
    <property type="match status" value="1"/>
</dbReference>
<gene>
    <name evidence="10" type="primary">regX3</name>
    <name evidence="10" type="ORF">B857_02061</name>
</gene>
<dbReference type="SMART" id="SM00448">
    <property type="entry name" value="REC"/>
    <property type="match status" value="1"/>
</dbReference>
<dbReference type="PATRIC" id="fig|1224748.3.peg.2040"/>
<keyword evidence="2" id="KW-0902">Two-component regulatory system</keyword>
<proteinExistence type="predicted"/>
<keyword evidence="4 7" id="KW-0238">DNA-binding</keyword>
<reference evidence="10 11" key="1">
    <citation type="journal article" date="2012" name="J. Bacteriol.">
        <title>Draft Genome Sequence of Bacillus isronensis Strain B3W22, Isolated from the Upper Atmosphere.</title>
        <authorList>
            <person name="Shivaji S."/>
            <person name="Ara S."/>
            <person name="Singh S.K."/>
            <person name="Bandi S."/>
            <person name="Singh A."/>
            <person name="Pinnaka A.K."/>
        </authorList>
    </citation>
    <scope>NUCLEOTIDE SEQUENCE [LARGE SCALE GENOMIC DNA]</scope>
    <source>
        <strain evidence="10 11">B3W22</strain>
    </source>
</reference>
<dbReference type="PANTHER" id="PTHR48111:SF54">
    <property type="entry name" value="STAGE 0 SPORULATION PROTEIN A HOMOLOG"/>
    <property type="match status" value="1"/>
</dbReference>
<dbReference type="GO" id="GO:0032993">
    <property type="term" value="C:protein-DNA complex"/>
    <property type="evidence" value="ECO:0007669"/>
    <property type="project" value="TreeGrafter"/>
</dbReference>
<keyword evidence="1 6" id="KW-0597">Phosphoprotein</keyword>
<dbReference type="CDD" id="cd00383">
    <property type="entry name" value="trans_reg_C"/>
    <property type="match status" value="1"/>
</dbReference>
<dbReference type="RefSeq" id="WP_008406124.1">
    <property type="nucleotide sequence ID" value="NZ_AMCK01000009.1"/>
</dbReference>
<evidence type="ECO:0000256" key="7">
    <source>
        <dbReference type="PROSITE-ProRule" id="PRU01091"/>
    </source>
</evidence>
<evidence type="ECO:0000256" key="2">
    <source>
        <dbReference type="ARBA" id="ARBA00023012"/>
    </source>
</evidence>
<evidence type="ECO:0000256" key="6">
    <source>
        <dbReference type="PROSITE-ProRule" id="PRU00169"/>
    </source>
</evidence>
<dbReference type="Gene3D" id="1.10.10.10">
    <property type="entry name" value="Winged helix-like DNA-binding domain superfamily/Winged helix DNA-binding domain"/>
    <property type="match status" value="1"/>
</dbReference>
<evidence type="ECO:0000313" key="10">
    <source>
        <dbReference type="EMBL" id="EKB45182.1"/>
    </source>
</evidence>
<dbReference type="Gene3D" id="3.40.50.2300">
    <property type="match status" value="1"/>
</dbReference>
<organism evidence="10 11">
    <name type="scientific">Solibacillus isronensis B3W22</name>
    <dbReference type="NCBI Taxonomy" id="1224748"/>
    <lineage>
        <taxon>Bacteria</taxon>
        <taxon>Bacillati</taxon>
        <taxon>Bacillota</taxon>
        <taxon>Bacilli</taxon>
        <taxon>Bacillales</taxon>
        <taxon>Caryophanaceae</taxon>
        <taxon>Solibacillus</taxon>
    </lineage>
</organism>
<keyword evidence="3" id="KW-0805">Transcription regulation</keyword>
<dbReference type="EMBL" id="AMCK01000009">
    <property type="protein sequence ID" value="EKB45182.1"/>
    <property type="molecule type" value="Genomic_DNA"/>
</dbReference>
<protein>
    <submittedName>
        <fullName evidence="10">Sensory transduction protein regX3</fullName>
    </submittedName>
</protein>
<dbReference type="PROSITE" id="PS50110">
    <property type="entry name" value="RESPONSE_REGULATORY"/>
    <property type="match status" value="1"/>
</dbReference>
<dbReference type="InterPro" id="IPR039420">
    <property type="entry name" value="WalR-like"/>
</dbReference>
<dbReference type="GO" id="GO:0005829">
    <property type="term" value="C:cytosol"/>
    <property type="evidence" value="ECO:0007669"/>
    <property type="project" value="TreeGrafter"/>
</dbReference>
<dbReference type="Proteomes" id="UP000004738">
    <property type="component" value="Unassembled WGS sequence"/>
</dbReference>
<evidence type="ECO:0000259" key="9">
    <source>
        <dbReference type="PROSITE" id="PS51755"/>
    </source>
</evidence>
<evidence type="ECO:0000256" key="5">
    <source>
        <dbReference type="ARBA" id="ARBA00023163"/>
    </source>
</evidence>
<evidence type="ECO:0000259" key="8">
    <source>
        <dbReference type="PROSITE" id="PS50110"/>
    </source>
</evidence>
<name>K1KZ93_9BACL</name>
<dbReference type="GO" id="GO:0006355">
    <property type="term" value="P:regulation of DNA-templated transcription"/>
    <property type="evidence" value="ECO:0007669"/>
    <property type="project" value="InterPro"/>
</dbReference>
<evidence type="ECO:0000256" key="3">
    <source>
        <dbReference type="ARBA" id="ARBA00023015"/>
    </source>
</evidence>
<dbReference type="SUPFAM" id="SSF46894">
    <property type="entry name" value="C-terminal effector domain of the bipartite response regulators"/>
    <property type="match status" value="1"/>
</dbReference>
<dbReference type="GO" id="GO:0000156">
    <property type="term" value="F:phosphorelay response regulator activity"/>
    <property type="evidence" value="ECO:0007669"/>
    <property type="project" value="TreeGrafter"/>
</dbReference>
<dbReference type="CDD" id="cd17574">
    <property type="entry name" value="REC_OmpR"/>
    <property type="match status" value="1"/>
</dbReference>
<dbReference type="GO" id="GO:0000976">
    <property type="term" value="F:transcription cis-regulatory region binding"/>
    <property type="evidence" value="ECO:0007669"/>
    <property type="project" value="TreeGrafter"/>
</dbReference>
<dbReference type="SMART" id="SM00862">
    <property type="entry name" value="Trans_reg_C"/>
    <property type="match status" value="1"/>
</dbReference>
<dbReference type="FunFam" id="3.40.50.2300:FF:000001">
    <property type="entry name" value="DNA-binding response regulator PhoB"/>
    <property type="match status" value="1"/>
</dbReference>
<dbReference type="PANTHER" id="PTHR48111">
    <property type="entry name" value="REGULATOR OF RPOS"/>
    <property type="match status" value="1"/>
</dbReference>
<dbReference type="InterPro" id="IPR011006">
    <property type="entry name" value="CheY-like_superfamily"/>
</dbReference>